<dbReference type="EMBL" id="JSAN01000086">
    <property type="protein sequence ID" value="KIC71459.1"/>
    <property type="molecule type" value="Genomic_DNA"/>
</dbReference>
<proteinExistence type="predicted"/>
<evidence type="ECO:0000256" key="1">
    <source>
        <dbReference type="SAM" id="Phobius"/>
    </source>
</evidence>
<protein>
    <submittedName>
        <fullName evidence="2">Uncharacterized protein</fullName>
    </submittedName>
</protein>
<evidence type="ECO:0000313" key="3">
    <source>
        <dbReference type="Proteomes" id="UP000031465"/>
    </source>
</evidence>
<keyword evidence="1" id="KW-1133">Transmembrane helix</keyword>
<feature type="transmembrane region" description="Helical" evidence="1">
    <location>
        <begin position="55"/>
        <end position="78"/>
    </location>
</feature>
<keyword evidence="1" id="KW-0472">Membrane</keyword>
<keyword evidence="1" id="KW-0812">Transmembrane</keyword>
<reference evidence="2 3" key="1">
    <citation type="journal article" date="2014" name="Mol. Biol. Evol.">
        <title>Massive expansion of Ubiquitination-related gene families within the Chlamydiae.</title>
        <authorList>
            <person name="Domman D."/>
            <person name="Collingro A."/>
            <person name="Lagkouvardos I."/>
            <person name="Gehre L."/>
            <person name="Weinmaier T."/>
            <person name="Rattei T."/>
            <person name="Subtil A."/>
            <person name="Horn M."/>
        </authorList>
    </citation>
    <scope>NUCLEOTIDE SEQUENCE [LARGE SCALE GENOMIC DNA]</scope>
    <source>
        <strain evidence="2 3">EI2</strain>
    </source>
</reference>
<name>A0A0C1H154_9BACT</name>
<comment type="caution">
    <text evidence="2">The sequence shown here is derived from an EMBL/GenBank/DDBJ whole genome shotgun (WGS) entry which is preliminary data.</text>
</comment>
<evidence type="ECO:0000313" key="2">
    <source>
        <dbReference type="EMBL" id="KIC71459.1"/>
    </source>
</evidence>
<accession>A0A0C1H154</accession>
<organism evidence="2 3">
    <name type="scientific">Candidatus Protochlamydia amoebophila</name>
    <dbReference type="NCBI Taxonomy" id="362787"/>
    <lineage>
        <taxon>Bacteria</taxon>
        <taxon>Pseudomonadati</taxon>
        <taxon>Chlamydiota</taxon>
        <taxon>Chlamydiia</taxon>
        <taxon>Parachlamydiales</taxon>
        <taxon>Parachlamydiaceae</taxon>
        <taxon>Candidatus Protochlamydia</taxon>
    </lineage>
</organism>
<dbReference type="Proteomes" id="UP000031465">
    <property type="component" value="Unassembled WGS sequence"/>
</dbReference>
<dbReference type="AlphaFoldDB" id="A0A0C1H154"/>
<gene>
    <name evidence="2" type="ORF">DB44_DN00040</name>
</gene>
<sequence>MEQNKAGKKESCLVKDKYHKISMEALLRVLGRHFSLLHTVSTDYTQSFWQNFQHFAYFILFKAFFVNMIRNFLVSLIIKKKL</sequence>